<protein>
    <submittedName>
        <fullName evidence="2">Uncharacterized protein</fullName>
    </submittedName>
</protein>
<name>A0A0C9V7Z5_SPHS4</name>
<dbReference type="EMBL" id="KN837125">
    <property type="protein sequence ID" value="KIJ43144.1"/>
    <property type="molecule type" value="Genomic_DNA"/>
</dbReference>
<dbReference type="Proteomes" id="UP000054279">
    <property type="component" value="Unassembled WGS sequence"/>
</dbReference>
<feature type="transmembrane region" description="Helical" evidence="1">
    <location>
        <begin position="151"/>
        <end position="167"/>
    </location>
</feature>
<keyword evidence="1" id="KW-0812">Transmembrane</keyword>
<gene>
    <name evidence="2" type="ORF">M422DRAFT_253648</name>
</gene>
<feature type="transmembrane region" description="Helical" evidence="1">
    <location>
        <begin position="346"/>
        <end position="367"/>
    </location>
</feature>
<keyword evidence="1" id="KW-0472">Membrane</keyword>
<keyword evidence="3" id="KW-1185">Reference proteome</keyword>
<feature type="transmembrane region" description="Helical" evidence="1">
    <location>
        <begin position="179"/>
        <end position="200"/>
    </location>
</feature>
<keyword evidence="1" id="KW-1133">Transmembrane helix</keyword>
<dbReference type="AlphaFoldDB" id="A0A0C9V7Z5"/>
<dbReference type="OrthoDB" id="3351993at2759"/>
<dbReference type="HOGENOM" id="CLU_736016_0_0_1"/>
<sequence>MRCARHPAQRFGAIKSEIIAGGGDDESRSTRGVSIPVLRDALDAGIRQQLGESKNLNVLDMGLTHQKPEGDMIFCVDPQVWRYSVTADLALQSSSRRIPPNPDVAGIGVRVSVYIQVLILLAVQIMSVILAIEEFPMEGIKKNFEVVTSQWFPNSVLGYSLIVSAIIEEKTIALTVYHVILILNLNWLNIMGFIGSLSFLKLLIMRNFTENEIPELIPTRRLESRERLRAQGIPDYEPQQRSKPTLPTAAMKIFEDLDGFDKATPECPAITVQSILGHDLLVSSRSYMVASIVFSAGELVPPFNMFVLIPLIGTLLFVFFMALSFMAFLSRALCMTNRPKAAQSTIFLLIAIVLTNLTWATVFVASIETTISNNDV</sequence>
<evidence type="ECO:0000313" key="3">
    <source>
        <dbReference type="Proteomes" id="UP000054279"/>
    </source>
</evidence>
<feature type="transmembrane region" description="Helical" evidence="1">
    <location>
        <begin position="307"/>
        <end position="334"/>
    </location>
</feature>
<evidence type="ECO:0000313" key="2">
    <source>
        <dbReference type="EMBL" id="KIJ43144.1"/>
    </source>
</evidence>
<organism evidence="2 3">
    <name type="scientific">Sphaerobolus stellatus (strain SS14)</name>
    <dbReference type="NCBI Taxonomy" id="990650"/>
    <lineage>
        <taxon>Eukaryota</taxon>
        <taxon>Fungi</taxon>
        <taxon>Dikarya</taxon>
        <taxon>Basidiomycota</taxon>
        <taxon>Agaricomycotina</taxon>
        <taxon>Agaricomycetes</taxon>
        <taxon>Phallomycetidae</taxon>
        <taxon>Geastrales</taxon>
        <taxon>Sphaerobolaceae</taxon>
        <taxon>Sphaerobolus</taxon>
    </lineage>
</organism>
<proteinExistence type="predicted"/>
<reference evidence="2 3" key="1">
    <citation type="submission" date="2014-06" db="EMBL/GenBank/DDBJ databases">
        <title>Evolutionary Origins and Diversification of the Mycorrhizal Mutualists.</title>
        <authorList>
            <consortium name="DOE Joint Genome Institute"/>
            <consortium name="Mycorrhizal Genomics Consortium"/>
            <person name="Kohler A."/>
            <person name="Kuo A."/>
            <person name="Nagy L.G."/>
            <person name="Floudas D."/>
            <person name="Copeland A."/>
            <person name="Barry K.W."/>
            <person name="Cichocki N."/>
            <person name="Veneault-Fourrey C."/>
            <person name="LaButti K."/>
            <person name="Lindquist E.A."/>
            <person name="Lipzen A."/>
            <person name="Lundell T."/>
            <person name="Morin E."/>
            <person name="Murat C."/>
            <person name="Riley R."/>
            <person name="Ohm R."/>
            <person name="Sun H."/>
            <person name="Tunlid A."/>
            <person name="Henrissat B."/>
            <person name="Grigoriev I.V."/>
            <person name="Hibbett D.S."/>
            <person name="Martin F."/>
        </authorList>
    </citation>
    <scope>NUCLEOTIDE SEQUENCE [LARGE SCALE GENOMIC DNA]</scope>
    <source>
        <strain evidence="2 3">SS14</strain>
    </source>
</reference>
<evidence type="ECO:0000256" key="1">
    <source>
        <dbReference type="SAM" id="Phobius"/>
    </source>
</evidence>
<feature type="transmembrane region" description="Helical" evidence="1">
    <location>
        <begin position="111"/>
        <end position="131"/>
    </location>
</feature>
<accession>A0A0C9V7Z5</accession>